<dbReference type="AlphaFoldDB" id="A0A8H7J8P9"/>
<reference evidence="2" key="2">
    <citation type="submission" date="2020-09" db="EMBL/GenBank/DDBJ databases">
        <title>Reference genome assembly for Australian Ascochyta lentis isolate Al4.</title>
        <authorList>
            <person name="Lee R.C."/>
            <person name="Farfan-Caceres L.M."/>
            <person name="Debler J.W."/>
            <person name="Williams A.H."/>
            <person name="Henares B.M."/>
        </authorList>
    </citation>
    <scope>NUCLEOTIDE SEQUENCE</scope>
    <source>
        <strain evidence="2">Al4</strain>
    </source>
</reference>
<name>A0A8H7J8P9_9PLEO</name>
<sequence length="159" mass="18214">MVSDGDQYPTTQPAKATYPDNALRNNSKGRDLDKEALERFKIREICEGWGVYRDAAEYIHELVWKASADLFYTLLFDKDKFVPVNPEKTFHIPEEEVRKYPSGYRYLAWAESKIGSPPKMNLNSHGPERDVLYGKCKAWVEGKEIVPDLTGNDIAGWTP</sequence>
<dbReference type="OrthoDB" id="2533647at2759"/>
<accession>A0A8H7J8P9</accession>
<proteinExistence type="predicted"/>
<keyword evidence="3" id="KW-1185">Reference proteome</keyword>
<feature type="region of interest" description="Disordered" evidence="1">
    <location>
        <begin position="1"/>
        <end position="29"/>
    </location>
</feature>
<reference evidence="2" key="1">
    <citation type="submission" date="2018-12" db="EMBL/GenBank/DDBJ databases">
        <authorList>
            <person name="Syme R.A."/>
            <person name="Farfan-Caceres L."/>
            <person name="Lichtenzveig J."/>
        </authorList>
    </citation>
    <scope>NUCLEOTIDE SEQUENCE</scope>
    <source>
        <strain evidence="2">Al4</strain>
    </source>
</reference>
<evidence type="ECO:0000313" key="2">
    <source>
        <dbReference type="EMBL" id="KAF9697766.1"/>
    </source>
</evidence>
<dbReference type="Proteomes" id="UP000651452">
    <property type="component" value="Unassembled WGS sequence"/>
</dbReference>
<dbReference type="EMBL" id="RZGK01000007">
    <property type="protein sequence ID" value="KAF9697766.1"/>
    <property type="molecule type" value="Genomic_DNA"/>
</dbReference>
<evidence type="ECO:0000256" key="1">
    <source>
        <dbReference type="SAM" id="MobiDB-lite"/>
    </source>
</evidence>
<organism evidence="2 3">
    <name type="scientific">Ascochyta lentis</name>
    <dbReference type="NCBI Taxonomy" id="205686"/>
    <lineage>
        <taxon>Eukaryota</taxon>
        <taxon>Fungi</taxon>
        <taxon>Dikarya</taxon>
        <taxon>Ascomycota</taxon>
        <taxon>Pezizomycotina</taxon>
        <taxon>Dothideomycetes</taxon>
        <taxon>Pleosporomycetidae</taxon>
        <taxon>Pleosporales</taxon>
        <taxon>Pleosporineae</taxon>
        <taxon>Didymellaceae</taxon>
        <taxon>Ascochyta</taxon>
    </lineage>
</organism>
<protein>
    <submittedName>
        <fullName evidence="2">Uncharacterized protein</fullName>
    </submittedName>
</protein>
<evidence type="ECO:0000313" key="3">
    <source>
        <dbReference type="Proteomes" id="UP000651452"/>
    </source>
</evidence>
<comment type="caution">
    <text evidence="2">The sequence shown here is derived from an EMBL/GenBank/DDBJ whole genome shotgun (WGS) entry which is preliminary data.</text>
</comment>
<gene>
    <name evidence="2" type="ORF">EKO04_004226</name>
</gene>